<evidence type="ECO:0000313" key="2">
    <source>
        <dbReference type="EMBL" id="QHS96911.1"/>
    </source>
</evidence>
<proteinExistence type="predicted"/>
<name>A0A6C0BYL2_9ZZZZ</name>
<dbReference type="SUPFAM" id="SSF81606">
    <property type="entry name" value="PP2C-like"/>
    <property type="match status" value="1"/>
</dbReference>
<dbReference type="Gene3D" id="3.60.40.10">
    <property type="entry name" value="PPM-type phosphatase domain"/>
    <property type="match status" value="1"/>
</dbReference>
<sequence>MVIVGKKRNGDLWHLVVDGHGRNIVIDKLREMNYLDVMEAENPVDIIYDEIAKIADTFGSGATISVVIISDEKISCYWRGDSTIKVWKGDNEIFASENHDDDNESEVKRMRDRGVSTQASWAPKIISSTNLTMVQKNYFILDEKGATGVKDRVNMTNCLGHNNKTGGETSEHHINIVPGFTYTMVVGSDGLWDVIAPEDNLLLYDTATQMGEHSLMRWEQEWNYEYPGSETTISKLGSRDDICVAVWKGGVMDMAAD</sequence>
<organism evidence="2">
    <name type="scientific">viral metagenome</name>
    <dbReference type="NCBI Taxonomy" id="1070528"/>
    <lineage>
        <taxon>unclassified sequences</taxon>
        <taxon>metagenomes</taxon>
        <taxon>organismal metagenomes</taxon>
    </lineage>
</organism>
<dbReference type="AlphaFoldDB" id="A0A6C0BYL2"/>
<dbReference type="Pfam" id="PF00481">
    <property type="entry name" value="PP2C"/>
    <property type="match status" value="1"/>
</dbReference>
<feature type="domain" description="PPM-type phosphatase" evidence="1">
    <location>
        <begin position="59"/>
        <end position="116"/>
    </location>
</feature>
<dbReference type="InterPro" id="IPR001932">
    <property type="entry name" value="PPM-type_phosphatase-like_dom"/>
</dbReference>
<protein>
    <recommendedName>
        <fullName evidence="1">PPM-type phosphatase domain-containing protein</fullName>
    </recommendedName>
</protein>
<dbReference type="InterPro" id="IPR036457">
    <property type="entry name" value="PPM-type-like_dom_sf"/>
</dbReference>
<evidence type="ECO:0000259" key="1">
    <source>
        <dbReference type="Pfam" id="PF00481"/>
    </source>
</evidence>
<reference evidence="2" key="1">
    <citation type="journal article" date="2020" name="Nature">
        <title>Giant virus diversity and host interactions through global metagenomics.</title>
        <authorList>
            <person name="Schulz F."/>
            <person name="Roux S."/>
            <person name="Paez-Espino D."/>
            <person name="Jungbluth S."/>
            <person name="Walsh D.A."/>
            <person name="Denef V.J."/>
            <person name="McMahon K.D."/>
            <person name="Konstantinidis K.T."/>
            <person name="Eloe-Fadrosh E.A."/>
            <person name="Kyrpides N.C."/>
            <person name="Woyke T."/>
        </authorList>
    </citation>
    <scope>NUCLEOTIDE SEQUENCE</scope>
    <source>
        <strain evidence="2">GVMAG-M-3300020166-5</strain>
    </source>
</reference>
<accession>A0A6C0BYL2</accession>
<dbReference type="EMBL" id="MN739281">
    <property type="protein sequence ID" value="QHS96911.1"/>
    <property type="molecule type" value="Genomic_DNA"/>
</dbReference>